<organism evidence="2 3">
    <name type="scientific">Candidatus Curtissbacteria bacterium GW2011_GWA1_40_16</name>
    <dbReference type="NCBI Taxonomy" id="1618405"/>
    <lineage>
        <taxon>Bacteria</taxon>
        <taxon>Candidatus Curtissiibacteriota</taxon>
    </lineage>
</organism>
<name>A0A0G0RFE7_9BACT</name>
<sequence length="215" mass="23735">MVKPLIVLVVVIIAVAAFFGWDYYRRGVVGPVVKLQQVVQKPFDKYTYESLIKTEFSPSEVTIGSLVSDNPEFVSRMFYFYVGGPSTRSGTLGQANPGQAKKVSGLVNFPKKDGTYPVIVMYRGYIDRETYKTGDGTRRSGEMFAQNGFITVAPDFLGYGQSDMPAGNPMEERFQVYTAAITLLKSIPNLNKAFTSAGTGVRADAAKVGILYRRY</sequence>
<dbReference type="EMBL" id="LBYI01000002">
    <property type="protein sequence ID" value="KKR51143.1"/>
    <property type="molecule type" value="Genomic_DNA"/>
</dbReference>
<keyword evidence="1" id="KW-0472">Membrane</keyword>
<evidence type="ECO:0000313" key="3">
    <source>
        <dbReference type="Proteomes" id="UP000034531"/>
    </source>
</evidence>
<evidence type="ECO:0000256" key="1">
    <source>
        <dbReference type="SAM" id="Phobius"/>
    </source>
</evidence>
<accession>A0A0G0RFE7</accession>
<feature type="transmembrane region" description="Helical" evidence="1">
    <location>
        <begin position="6"/>
        <end position="24"/>
    </location>
</feature>
<comment type="caution">
    <text evidence="2">The sequence shown here is derived from an EMBL/GenBank/DDBJ whole genome shotgun (WGS) entry which is preliminary data.</text>
</comment>
<dbReference type="InterPro" id="IPR029058">
    <property type="entry name" value="AB_hydrolase_fold"/>
</dbReference>
<keyword evidence="1" id="KW-1133">Transmembrane helix</keyword>
<protein>
    <submittedName>
        <fullName evidence="2">Peptidase</fullName>
    </submittedName>
</protein>
<dbReference type="AlphaFoldDB" id="A0A0G0RFE7"/>
<gene>
    <name evidence="2" type="ORF">UT84_C0002G0004</name>
</gene>
<dbReference type="Proteomes" id="UP000034531">
    <property type="component" value="Unassembled WGS sequence"/>
</dbReference>
<reference evidence="2 3" key="1">
    <citation type="journal article" date="2015" name="Nature">
        <title>rRNA introns, odd ribosomes, and small enigmatic genomes across a large radiation of phyla.</title>
        <authorList>
            <person name="Brown C.T."/>
            <person name="Hug L.A."/>
            <person name="Thomas B.C."/>
            <person name="Sharon I."/>
            <person name="Castelle C.J."/>
            <person name="Singh A."/>
            <person name="Wilkins M.J."/>
            <person name="Williams K.H."/>
            <person name="Banfield J.F."/>
        </authorList>
    </citation>
    <scope>NUCLEOTIDE SEQUENCE [LARGE SCALE GENOMIC DNA]</scope>
</reference>
<proteinExistence type="predicted"/>
<keyword evidence="1" id="KW-0812">Transmembrane</keyword>
<dbReference type="Gene3D" id="3.40.50.1820">
    <property type="entry name" value="alpha/beta hydrolase"/>
    <property type="match status" value="1"/>
</dbReference>
<dbReference type="SUPFAM" id="SSF53474">
    <property type="entry name" value="alpha/beta-Hydrolases"/>
    <property type="match status" value="1"/>
</dbReference>
<evidence type="ECO:0000313" key="2">
    <source>
        <dbReference type="EMBL" id="KKR51143.1"/>
    </source>
</evidence>